<keyword evidence="2" id="KW-1185">Reference proteome</keyword>
<evidence type="ECO:0000313" key="2">
    <source>
        <dbReference type="Proteomes" id="UP001217089"/>
    </source>
</evidence>
<organism evidence="1 2">
    <name type="scientific">Tegillarca granosa</name>
    <name type="common">Malaysian cockle</name>
    <name type="synonym">Anadara granosa</name>
    <dbReference type="NCBI Taxonomy" id="220873"/>
    <lineage>
        <taxon>Eukaryota</taxon>
        <taxon>Metazoa</taxon>
        <taxon>Spiralia</taxon>
        <taxon>Lophotrochozoa</taxon>
        <taxon>Mollusca</taxon>
        <taxon>Bivalvia</taxon>
        <taxon>Autobranchia</taxon>
        <taxon>Pteriomorphia</taxon>
        <taxon>Arcoida</taxon>
        <taxon>Arcoidea</taxon>
        <taxon>Arcidae</taxon>
        <taxon>Tegillarca</taxon>
    </lineage>
</organism>
<sequence length="68" mass="7787">MDQPGYQLYVNLENVLLKAKAVSAQCYENELNFVCNFDQSDINKRNLETQSDNLKIVVQVHPEEASVQ</sequence>
<dbReference type="Proteomes" id="UP001217089">
    <property type="component" value="Unassembled WGS sequence"/>
</dbReference>
<evidence type="ECO:0000313" key="1">
    <source>
        <dbReference type="EMBL" id="KAJ8318419.1"/>
    </source>
</evidence>
<reference evidence="1 2" key="1">
    <citation type="submission" date="2022-12" db="EMBL/GenBank/DDBJ databases">
        <title>Chromosome-level genome of Tegillarca granosa.</title>
        <authorList>
            <person name="Kim J."/>
        </authorList>
    </citation>
    <scope>NUCLEOTIDE SEQUENCE [LARGE SCALE GENOMIC DNA]</scope>
    <source>
        <strain evidence="1">Teg-2019</strain>
        <tissue evidence="1">Adductor muscle</tissue>
    </source>
</reference>
<accession>A0ABQ9FMC0</accession>
<name>A0ABQ9FMC0_TEGGR</name>
<protein>
    <submittedName>
        <fullName evidence="1">Uncharacterized protein</fullName>
    </submittedName>
</protein>
<comment type="caution">
    <text evidence="1">The sequence shown here is derived from an EMBL/GenBank/DDBJ whole genome shotgun (WGS) entry which is preliminary data.</text>
</comment>
<dbReference type="EMBL" id="JARBDR010000214">
    <property type="protein sequence ID" value="KAJ8318419.1"/>
    <property type="molecule type" value="Genomic_DNA"/>
</dbReference>
<proteinExistence type="predicted"/>
<gene>
    <name evidence="1" type="ORF">KUTeg_003510</name>
</gene>